<dbReference type="InterPro" id="IPR004087">
    <property type="entry name" value="KH_dom"/>
</dbReference>
<feature type="domain" description="K Homology" evidence="4">
    <location>
        <begin position="856"/>
        <end position="932"/>
    </location>
</feature>
<dbReference type="STRING" id="77020.A0A0M8MXG1"/>
<dbReference type="PANTHER" id="PTHR10627">
    <property type="entry name" value="SCP160"/>
    <property type="match status" value="1"/>
</dbReference>
<dbReference type="GO" id="GO:0003729">
    <property type="term" value="F:mRNA binding"/>
    <property type="evidence" value="ECO:0007669"/>
    <property type="project" value="TreeGrafter"/>
</dbReference>
<dbReference type="VEuPathDB" id="FungiDB:Malapachy_2504"/>
<dbReference type="Proteomes" id="UP000037751">
    <property type="component" value="Unassembled WGS sequence"/>
</dbReference>
<dbReference type="RefSeq" id="XP_017993332.1">
    <property type="nucleotide sequence ID" value="XM_018136993.1"/>
</dbReference>
<proteinExistence type="predicted"/>
<dbReference type="OrthoDB" id="10027144at2759"/>
<dbReference type="PANTHER" id="PTHR10627:SF31">
    <property type="entry name" value="DODECA-SATELLITE-BINDING PROTEIN 1, ISOFORM A"/>
    <property type="match status" value="1"/>
</dbReference>
<name>A0A0M8MXG1_9BASI</name>
<evidence type="ECO:0000259" key="4">
    <source>
        <dbReference type="SMART" id="SM00322"/>
    </source>
</evidence>
<dbReference type="Gene3D" id="3.30.1370.10">
    <property type="entry name" value="K Homology domain, type 1"/>
    <property type="match status" value="8"/>
</dbReference>
<feature type="domain" description="K Homology" evidence="4">
    <location>
        <begin position="241"/>
        <end position="311"/>
    </location>
</feature>
<dbReference type="AlphaFoldDB" id="A0A0M8MXG1"/>
<dbReference type="InterPro" id="IPR004088">
    <property type="entry name" value="KH_dom_type_1"/>
</dbReference>
<feature type="domain" description="K Homology" evidence="4">
    <location>
        <begin position="462"/>
        <end position="536"/>
    </location>
</feature>
<keyword evidence="6" id="KW-1185">Reference proteome</keyword>
<feature type="domain" description="K Homology" evidence="4">
    <location>
        <begin position="626"/>
        <end position="698"/>
    </location>
</feature>
<organism evidence="5 6">
    <name type="scientific">Malassezia pachydermatis</name>
    <dbReference type="NCBI Taxonomy" id="77020"/>
    <lineage>
        <taxon>Eukaryota</taxon>
        <taxon>Fungi</taxon>
        <taxon>Dikarya</taxon>
        <taxon>Basidiomycota</taxon>
        <taxon>Ustilaginomycotina</taxon>
        <taxon>Malasseziomycetes</taxon>
        <taxon>Malasseziales</taxon>
        <taxon>Malasseziaceae</taxon>
        <taxon>Malassezia</taxon>
    </lineage>
</organism>
<dbReference type="EMBL" id="LGAV01000002">
    <property type="protein sequence ID" value="KOS15700.1"/>
    <property type="molecule type" value="Genomic_DNA"/>
</dbReference>
<feature type="compositionally biased region" description="Basic residues" evidence="3">
    <location>
        <begin position="1027"/>
        <end position="1037"/>
    </location>
</feature>
<feature type="region of interest" description="Disordered" evidence="3">
    <location>
        <begin position="1020"/>
        <end position="1049"/>
    </location>
</feature>
<evidence type="ECO:0000256" key="1">
    <source>
        <dbReference type="ARBA" id="ARBA00022737"/>
    </source>
</evidence>
<feature type="domain" description="K Homology" evidence="4">
    <location>
        <begin position="155"/>
        <end position="236"/>
    </location>
</feature>
<dbReference type="SUPFAM" id="SSF54791">
    <property type="entry name" value="Eukaryotic type KH-domain (KH-domain type I)"/>
    <property type="match status" value="6"/>
</dbReference>
<dbReference type="SMART" id="SM00322">
    <property type="entry name" value="KH"/>
    <property type="match status" value="9"/>
</dbReference>
<dbReference type="GeneID" id="28728868"/>
<feature type="domain" description="K Homology" evidence="4">
    <location>
        <begin position="316"/>
        <end position="381"/>
    </location>
</feature>
<dbReference type="CDD" id="cd22408">
    <property type="entry name" value="KH-I_Vigilin_rpt4"/>
    <property type="match status" value="1"/>
</dbReference>
<evidence type="ECO:0000313" key="5">
    <source>
        <dbReference type="EMBL" id="KOS15700.1"/>
    </source>
</evidence>
<evidence type="ECO:0000256" key="2">
    <source>
        <dbReference type="PROSITE-ProRule" id="PRU00117"/>
    </source>
</evidence>
<evidence type="ECO:0000313" key="6">
    <source>
        <dbReference type="Proteomes" id="UP000037751"/>
    </source>
</evidence>
<dbReference type="InterPro" id="IPR036612">
    <property type="entry name" value="KH_dom_type_1_sf"/>
</dbReference>
<feature type="compositionally biased region" description="Low complexity" evidence="3">
    <location>
        <begin position="33"/>
        <end position="46"/>
    </location>
</feature>
<sequence>MSASRPDVAEVAEASSMPAPMADPFPSLGESTVPSVSAAAKSAKAPARPDVTSEDAFPSLGAASSAASRPGASAWVSSVPVIQRVTHTASVSLRLSEEQMMKLSTLLQRVQDKCRGVKIEASTTRKTGVTMFIIKGPSESAVQQAKKELSVQLARKVQLSMLIPAALRPFVVGAGGKNIKAITEQTGVRIHIPPRSKDLPMEENEDPLLGEQTEVTIEGDEVNALEAQEMIHAIVAERTSKITQRVASIEPIYYPFIFGPRGKRAAELAEQQGRGEVQVHIPPPMRDGPIVVSGERNSVTDVVQAIQDEVDQMRRLFRTLSINIPKRQHAFLVGDSAADILAATQCSIELPPVHDPSENVTIRGPQAQLPQALTAAIERANAVSVQPLDLRALYPDADEGHARRVVQWLAGRLPREDGVQVFLPRASALDQGLASVDVVGEDAASVMRMHQQLEALARPIGPHAVRVAEVDPLAHGFVVGKKGQGLRNYENKGIDVLVPPESSGRSDVLLVFRGVDKEPRPDEVAMAAALDAAVAELAMTAAQAADLRTEHIQIPAKFHPDRNLLNAILGEDRLHVSLGARHPSKHVTEPLTDDSVVVRGASEAVARAIARLQQLAAEAEQDQIVNGHVDQIEVPGQYVPHLIGRGGAGVAKLRDELGVKVDFGDLDEEARRKNVPIVITGRKACVDEAKARLQAQAQRLADEVTVRINVPNDMHGALIGQGGKYVSRLQDKYDVRINFPHAGGDDSLKPDEVSIRGGKKGVAEAKAELLELLAYEQERSNSESMSVSARAIPRILGRGGAMINQLRLTTGAQIDVESEPSRGSREGTASLRLRGAPAQIAEAKNAIQSIVDQVESEAEIFLTIPSKFHGQIIGQGGQNLRDLIQRAGGPSDAKAQAQMVRFPRGGGSDEVSVRASKELAAKVAELLQAHAQGLADRVVYGAVAPPTTHSQLIARGGRRHSPWLTEHGVQVIVPNWREFAELGTPANEEELKDADPSHVVKVHGPKDAVPKVLDEIKKVVESDAQRRSNKPRSRAAMHARVDEVPDEDA</sequence>
<dbReference type="Pfam" id="PF00013">
    <property type="entry name" value="KH_1"/>
    <property type="match status" value="4"/>
</dbReference>
<feature type="domain" description="K Homology" evidence="4">
    <location>
        <begin position="779"/>
        <end position="852"/>
    </location>
</feature>
<keyword evidence="2" id="KW-0694">RNA-binding</keyword>
<dbReference type="GO" id="GO:0005737">
    <property type="term" value="C:cytoplasm"/>
    <property type="evidence" value="ECO:0007669"/>
    <property type="project" value="TreeGrafter"/>
</dbReference>
<feature type="region of interest" description="Disordered" evidence="3">
    <location>
        <begin position="1"/>
        <end position="52"/>
    </location>
</feature>
<evidence type="ECO:0000256" key="3">
    <source>
        <dbReference type="SAM" id="MobiDB-lite"/>
    </source>
</evidence>
<dbReference type="PROSITE" id="PS50084">
    <property type="entry name" value="KH_TYPE_1"/>
    <property type="match status" value="5"/>
</dbReference>
<feature type="domain" description="K Homology" evidence="4">
    <location>
        <begin position="936"/>
        <end position="1021"/>
    </location>
</feature>
<keyword evidence="1" id="KW-0677">Repeat</keyword>
<feature type="domain" description="K Homology" evidence="4">
    <location>
        <begin position="702"/>
        <end position="774"/>
    </location>
</feature>
<dbReference type="CDD" id="cd00105">
    <property type="entry name" value="KH-I"/>
    <property type="match status" value="1"/>
</dbReference>
<accession>A0A0M8MXG1</accession>
<gene>
    <name evidence="5" type="ORF">Malapachy_2504</name>
</gene>
<reference evidence="5 6" key="1">
    <citation type="submission" date="2015-07" db="EMBL/GenBank/DDBJ databases">
        <title>Draft Genome Sequence of Malassezia furfur CBS1878 and Malassezia pachydermatis CBS1879.</title>
        <authorList>
            <person name="Triana S."/>
            <person name="Ohm R."/>
            <person name="Gonzalez A."/>
            <person name="DeCock H."/>
            <person name="Restrepo S."/>
            <person name="Celis A."/>
        </authorList>
    </citation>
    <scope>NUCLEOTIDE SEQUENCE [LARGE SCALE GENOMIC DNA]</scope>
    <source>
        <strain evidence="5 6">CBS 1879</strain>
    </source>
</reference>
<protein>
    <submittedName>
        <fullName evidence="5">RNA-binding G protein</fullName>
    </submittedName>
</protein>
<comment type="caution">
    <text evidence="5">The sequence shown here is derived from an EMBL/GenBank/DDBJ whole genome shotgun (WGS) entry which is preliminary data.</text>
</comment>